<organism evidence="2">
    <name type="scientific">Siphoviridae sp. ctM7c3</name>
    <dbReference type="NCBI Taxonomy" id="2826257"/>
    <lineage>
        <taxon>Viruses</taxon>
        <taxon>Duplodnaviria</taxon>
        <taxon>Heunggongvirae</taxon>
        <taxon>Uroviricota</taxon>
        <taxon>Caudoviricetes</taxon>
    </lineage>
</organism>
<keyword evidence="1" id="KW-0175">Coiled coil</keyword>
<sequence length="176" mass="20003">MLIIAQERKNAMGNLSLYQMSQEWEQVFEMLCDPDVPEDAIFDTIAMIEADMDTKAESYAKLIQCMDADATAISAEVDRLNQRKRSISNRVKSLKRNLEDMMRTTGRRKFKTPLFSFSIQKNGGACPVELAPGAEIPAEWRKPGDPDTVRIRQYLEQGNSLPFAQLGERGESLRIR</sequence>
<name>A0A8S5M062_9CAUD</name>
<evidence type="ECO:0000313" key="2">
    <source>
        <dbReference type="EMBL" id="DAD75520.1"/>
    </source>
</evidence>
<proteinExistence type="predicted"/>
<evidence type="ECO:0000256" key="1">
    <source>
        <dbReference type="SAM" id="Coils"/>
    </source>
</evidence>
<accession>A0A8S5M062</accession>
<dbReference type="Pfam" id="PF05565">
    <property type="entry name" value="Sipho_Gp157"/>
    <property type="match status" value="1"/>
</dbReference>
<feature type="coiled-coil region" evidence="1">
    <location>
        <begin position="77"/>
        <end position="104"/>
    </location>
</feature>
<dbReference type="EMBL" id="BK014785">
    <property type="protein sequence ID" value="DAD75520.1"/>
    <property type="molecule type" value="Genomic_DNA"/>
</dbReference>
<reference evidence="2" key="1">
    <citation type="journal article" date="2021" name="Proc. Natl. Acad. Sci. U.S.A.">
        <title>A Catalog of Tens of Thousands of Viruses from Human Metagenomes Reveals Hidden Associations with Chronic Diseases.</title>
        <authorList>
            <person name="Tisza M.J."/>
            <person name="Buck C.B."/>
        </authorList>
    </citation>
    <scope>NUCLEOTIDE SEQUENCE</scope>
    <source>
        <strain evidence="2">CtM7c3</strain>
    </source>
</reference>
<protein>
    <submittedName>
        <fullName evidence="2">Resistance protein</fullName>
    </submittedName>
</protein>
<dbReference type="InterPro" id="IPR008840">
    <property type="entry name" value="Sipho_Gp157"/>
</dbReference>